<dbReference type="Pfam" id="PF13963">
    <property type="entry name" value="Transpos_assoc"/>
    <property type="match status" value="1"/>
</dbReference>
<dbReference type="KEGG" id="adu:107475338"/>
<dbReference type="InterPro" id="IPR029480">
    <property type="entry name" value="Transpos_assoc"/>
</dbReference>
<evidence type="ECO:0000259" key="2">
    <source>
        <dbReference type="Pfam" id="PF13963"/>
    </source>
</evidence>
<dbReference type="RefSeq" id="XP_052113390.1">
    <property type="nucleotide sequence ID" value="XM_052257430.1"/>
</dbReference>
<evidence type="ECO:0000313" key="3">
    <source>
        <dbReference type="Proteomes" id="UP000515211"/>
    </source>
</evidence>
<evidence type="ECO:0000313" key="6">
    <source>
        <dbReference type="RefSeq" id="XP_052113392.1"/>
    </source>
</evidence>
<dbReference type="RefSeq" id="XP_052113391.1">
    <property type="nucleotide sequence ID" value="XM_052257431.1"/>
</dbReference>
<sequence length="335" mass="38335">MKSCILIQAQSPPPVGQLSSLSPSHTQQPRKKQQVPGLFASSSPRTRKHAVLVQIVASSSDRRSRWVGLHSSSYFEPGRQLFATHPDLIIMAPDRSWMSRRQDCTGHLSEEFKKGVVEFLYFVERNPTVIDSLGRILCPCTKCKNRIRDEIFWVEKYLCDHGFIEGYTNWTAHGEERWVEQDATNVTQEHEEENTNPYVDMVIDAAGDNLNVMKGLEEDPNPSASKFYKLLRSADEPLWDGYTKHTILSAVTQLVNLKSEFNMSESCYNRMVAIIKSMLPESEKLLEDFYRSKTMIQELRLGYDKIDACPNHCMLYYKETSDKTSYAACTMCGHP</sequence>
<reference evidence="4 5" key="2">
    <citation type="submission" date="2025-04" db="UniProtKB">
        <authorList>
            <consortium name="RefSeq"/>
        </authorList>
    </citation>
    <scope>IDENTIFICATION</scope>
    <source>
        <tissue evidence="4 5">Whole plant</tissue>
    </source>
</reference>
<feature type="domain" description="Transposase-associated" evidence="2">
    <location>
        <begin position="95"/>
        <end position="175"/>
    </location>
</feature>
<dbReference type="PANTHER" id="PTHR10775:SF166">
    <property type="entry name" value="OS04G0146034 PROTEIN"/>
    <property type="match status" value="1"/>
</dbReference>
<gene>
    <name evidence="4 5 6" type="primary">LOC107475338</name>
</gene>
<dbReference type="PANTHER" id="PTHR10775">
    <property type="entry name" value="OS08G0208400 PROTEIN"/>
    <property type="match status" value="1"/>
</dbReference>
<dbReference type="RefSeq" id="XP_052113392.1">
    <property type="nucleotide sequence ID" value="XM_052257432.1"/>
</dbReference>
<proteinExistence type="predicted"/>
<dbReference type="GeneID" id="107475338"/>
<evidence type="ECO:0000313" key="5">
    <source>
        <dbReference type="RefSeq" id="XP_052113391.1"/>
    </source>
</evidence>
<accession>A0A9C6WQJ9</accession>
<protein>
    <submittedName>
        <fullName evidence="4 5">Uncharacterized protein LOC107475338</fullName>
    </submittedName>
</protein>
<name>A0A9C6WQJ9_ARADU</name>
<feature type="region of interest" description="Disordered" evidence="1">
    <location>
        <begin position="11"/>
        <end position="43"/>
    </location>
</feature>
<feature type="compositionally biased region" description="Polar residues" evidence="1">
    <location>
        <begin position="17"/>
        <end position="27"/>
    </location>
</feature>
<organism evidence="3 4">
    <name type="scientific">Arachis duranensis</name>
    <name type="common">Wild peanut</name>
    <dbReference type="NCBI Taxonomy" id="130453"/>
    <lineage>
        <taxon>Eukaryota</taxon>
        <taxon>Viridiplantae</taxon>
        <taxon>Streptophyta</taxon>
        <taxon>Embryophyta</taxon>
        <taxon>Tracheophyta</taxon>
        <taxon>Spermatophyta</taxon>
        <taxon>Magnoliopsida</taxon>
        <taxon>eudicotyledons</taxon>
        <taxon>Gunneridae</taxon>
        <taxon>Pentapetalae</taxon>
        <taxon>rosids</taxon>
        <taxon>fabids</taxon>
        <taxon>Fabales</taxon>
        <taxon>Fabaceae</taxon>
        <taxon>Papilionoideae</taxon>
        <taxon>50 kb inversion clade</taxon>
        <taxon>dalbergioids sensu lato</taxon>
        <taxon>Dalbergieae</taxon>
        <taxon>Pterocarpus clade</taxon>
        <taxon>Arachis</taxon>
    </lineage>
</organism>
<evidence type="ECO:0000256" key="1">
    <source>
        <dbReference type="SAM" id="MobiDB-lite"/>
    </source>
</evidence>
<evidence type="ECO:0000313" key="4">
    <source>
        <dbReference type="RefSeq" id="XP_052113390.1"/>
    </source>
</evidence>
<dbReference type="Proteomes" id="UP000515211">
    <property type="component" value="Chromosome 2"/>
</dbReference>
<keyword evidence="3" id="KW-1185">Reference proteome</keyword>
<reference evidence="3" key="1">
    <citation type="journal article" date="2016" name="Nat. Genet.">
        <title>The genome sequences of Arachis duranensis and Arachis ipaensis, the diploid ancestors of cultivated peanut.</title>
        <authorList>
            <person name="Bertioli D.J."/>
            <person name="Cannon S.B."/>
            <person name="Froenicke L."/>
            <person name="Huang G."/>
            <person name="Farmer A.D."/>
            <person name="Cannon E.K."/>
            <person name="Liu X."/>
            <person name="Gao D."/>
            <person name="Clevenger J."/>
            <person name="Dash S."/>
            <person name="Ren L."/>
            <person name="Moretzsohn M.C."/>
            <person name="Shirasawa K."/>
            <person name="Huang W."/>
            <person name="Vidigal B."/>
            <person name="Abernathy B."/>
            <person name="Chu Y."/>
            <person name="Niederhuth C.E."/>
            <person name="Umale P."/>
            <person name="Araujo A.C."/>
            <person name="Kozik A."/>
            <person name="Kim K.D."/>
            <person name="Burow M.D."/>
            <person name="Varshney R.K."/>
            <person name="Wang X."/>
            <person name="Zhang X."/>
            <person name="Barkley N."/>
            <person name="Guimaraes P.M."/>
            <person name="Isobe S."/>
            <person name="Guo B."/>
            <person name="Liao B."/>
            <person name="Stalker H.T."/>
            <person name="Schmitz R.J."/>
            <person name="Scheffler B.E."/>
            <person name="Leal-Bertioli S.C."/>
            <person name="Xun X."/>
            <person name="Jackson S.A."/>
            <person name="Michelmore R."/>
            <person name="Ozias-Akins P."/>
        </authorList>
    </citation>
    <scope>NUCLEOTIDE SEQUENCE [LARGE SCALE GENOMIC DNA]</scope>
    <source>
        <strain evidence="3">cv. V14167</strain>
    </source>
</reference>
<dbReference type="AlphaFoldDB" id="A0A9C6WQJ9"/>